<evidence type="ECO:0000313" key="2">
    <source>
        <dbReference type="EMBL" id="EBA09355.1"/>
    </source>
</evidence>
<sequence length="187" mass="20496">MTWPVLQRWGCFSAVRVLPLCLAVGFGPLPACAEELGVMTARVDGAPMEWRLYAFDRSGGQIATAAFRQDQWLAELQLQGHVEPDFSSADVMSLTVRFPGWYAPGVAPMSVDILYVPERLGGPFWTSRGARQGPSVEIVRFDVMGRMGEIDLAFAGKLCRKAYLSAPVDLGNCVEVLGRVVSRVVME</sequence>
<evidence type="ECO:0000313" key="3">
    <source>
        <dbReference type="Proteomes" id="UP000005713"/>
    </source>
</evidence>
<gene>
    <name evidence="2" type="ORF">SSE37_23974</name>
</gene>
<accession>A3K0P0</accession>
<comment type="caution">
    <text evidence="2">The sequence shown here is derived from an EMBL/GenBank/DDBJ whole genome shotgun (WGS) entry which is preliminary data.</text>
</comment>
<dbReference type="Proteomes" id="UP000005713">
    <property type="component" value="Unassembled WGS sequence"/>
</dbReference>
<dbReference type="EMBL" id="AAYA01000003">
    <property type="protein sequence ID" value="EBA09355.1"/>
    <property type="molecule type" value="Genomic_DNA"/>
</dbReference>
<protein>
    <submittedName>
        <fullName evidence="2">Uncharacterized protein</fullName>
    </submittedName>
</protein>
<reference evidence="2 3" key="1">
    <citation type="submission" date="2006-06" db="EMBL/GenBank/DDBJ databases">
        <authorList>
            <person name="Moran M.A."/>
            <person name="Ferriera S."/>
            <person name="Johnson J."/>
            <person name="Kravitz S."/>
            <person name="Beeson K."/>
            <person name="Sutton G."/>
            <person name="Rogers Y.-H."/>
            <person name="Friedman R."/>
            <person name="Frazier M."/>
            <person name="Venter J.C."/>
        </authorList>
    </citation>
    <scope>NUCLEOTIDE SEQUENCE [LARGE SCALE GENOMIC DNA]</scope>
    <source>
        <strain evidence="2 3">E-37</strain>
    </source>
</reference>
<dbReference type="RefSeq" id="WP_005856968.1">
    <property type="nucleotide sequence ID" value="NZ_AAYA01000003.1"/>
</dbReference>
<evidence type="ECO:0000256" key="1">
    <source>
        <dbReference type="SAM" id="SignalP"/>
    </source>
</evidence>
<feature type="chain" id="PRO_5002654953" evidence="1">
    <location>
        <begin position="34"/>
        <end position="187"/>
    </location>
</feature>
<feature type="signal peptide" evidence="1">
    <location>
        <begin position="1"/>
        <end position="33"/>
    </location>
</feature>
<keyword evidence="3" id="KW-1185">Reference proteome</keyword>
<dbReference type="OrthoDB" id="7868415at2"/>
<keyword evidence="1" id="KW-0732">Signal</keyword>
<organism evidence="2 3">
    <name type="scientific">Sagittula stellata (strain ATCC 700073 / DSM 11524 / E-37)</name>
    <dbReference type="NCBI Taxonomy" id="388399"/>
    <lineage>
        <taxon>Bacteria</taxon>
        <taxon>Pseudomonadati</taxon>
        <taxon>Pseudomonadota</taxon>
        <taxon>Alphaproteobacteria</taxon>
        <taxon>Rhodobacterales</taxon>
        <taxon>Roseobacteraceae</taxon>
        <taxon>Sagittula</taxon>
    </lineage>
</organism>
<dbReference type="AlphaFoldDB" id="A3K0P0"/>
<name>A3K0P0_SAGS3</name>
<proteinExistence type="predicted"/>